<gene>
    <name evidence="2" type="ORF">EJB05_30603</name>
    <name evidence="3" type="ORF">EJB05_30620</name>
</gene>
<dbReference type="AlphaFoldDB" id="A0A5J9UBZ3"/>
<dbReference type="Gramene" id="TVU20994">
    <property type="protein sequence ID" value="TVU20994"/>
    <property type="gene ID" value="EJB05_30603"/>
</dbReference>
<protein>
    <submittedName>
        <fullName evidence="2">Uncharacterized protein</fullName>
    </submittedName>
</protein>
<feature type="compositionally biased region" description="Basic and acidic residues" evidence="1">
    <location>
        <begin position="20"/>
        <end position="36"/>
    </location>
</feature>
<name>A0A5J9UBZ3_9POAL</name>
<evidence type="ECO:0000256" key="1">
    <source>
        <dbReference type="SAM" id="MobiDB-lite"/>
    </source>
</evidence>
<dbReference type="EMBL" id="RWGY01000026">
    <property type="protein sequence ID" value="TVU20994.1"/>
    <property type="molecule type" value="Genomic_DNA"/>
</dbReference>
<sequence>MAGPLFSQARPPPSPEEDVREQQEPDSRKDDVREQQQQHVLSIHPAVIRLQPTRIQPLRSRFFLTRVDPAGADYKEPRRIRKHQAQIRLDHPDVRQRRVERLPWRRISAPPGKGGGGDGSAPLILLLRFSCSIL</sequence>
<dbReference type="Gramene" id="TVU21011">
    <property type="protein sequence ID" value="TVU21011"/>
    <property type="gene ID" value="EJB05_30620"/>
</dbReference>
<accession>A0A5J9UBZ3</accession>
<proteinExistence type="predicted"/>
<organism evidence="2 4">
    <name type="scientific">Eragrostis curvula</name>
    <name type="common">weeping love grass</name>
    <dbReference type="NCBI Taxonomy" id="38414"/>
    <lineage>
        <taxon>Eukaryota</taxon>
        <taxon>Viridiplantae</taxon>
        <taxon>Streptophyta</taxon>
        <taxon>Embryophyta</taxon>
        <taxon>Tracheophyta</taxon>
        <taxon>Spermatophyta</taxon>
        <taxon>Magnoliopsida</taxon>
        <taxon>Liliopsida</taxon>
        <taxon>Poales</taxon>
        <taxon>Poaceae</taxon>
        <taxon>PACMAD clade</taxon>
        <taxon>Chloridoideae</taxon>
        <taxon>Eragrostideae</taxon>
        <taxon>Eragrostidinae</taxon>
        <taxon>Eragrostis</taxon>
    </lineage>
</organism>
<feature type="region of interest" description="Disordered" evidence="1">
    <location>
        <begin position="1"/>
        <end position="44"/>
    </location>
</feature>
<comment type="caution">
    <text evidence="2">The sequence shown here is derived from an EMBL/GenBank/DDBJ whole genome shotgun (WGS) entry which is preliminary data.</text>
</comment>
<dbReference type="Proteomes" id="UP000324897">
    <property type="component" value="Unassembled WGS sequence"/>
</dbReference>
<dbReference type="EMBL" id="RWGY01000026">
    <property type="protein sequence ID" value="TVU21011.1"/>
    <property type="molecule type" value="Genomic_DNA"/>
</dbReference>
<evidence type="ECO:0000313" key="3">
    <source>
        <dbReference type="EMBL" id="TVU21011.1"/>
    </source>
</evidence>
<reference evidence="2 4" key="1">
    <citation type="journal article" date="2019" name="Sci. Rep.">
        <title>A high-quality genome of Eragrostis curvula grass provides insights into Poaceae evolution and supports new strategies to enhance forage quality.</title>
        <authorList>
            <person name="Carballo J."/>
            <person name="Santos B.A.C.M."/>
            <person name="Zappacosta D."/>
            <person name="Garbus I."/>
            <person name="Selva J.P."/>
            <person name="Gallo C.A."/>
            <person name="Diaz A."/>
            <person name="Albertini E."/>
            <person name="Caccamo M."/>
            <person name="Echenique V."/>
        </authorList>
    </citation>
    <scope>NUCLEOTIDE SEQUENCE [LARGE SCALE GENOMIC DNA]</scope>
    <source>
        <strain evidence="4">cv. Victoria</strain>
        <tissue evidence="2">Leaf</tissue>
    </source>
</reference>
<keyword evidence="4" id="KW-1185">Reference proteome</keyword>
<evidence type="ECO:0000313" key="2">
    <source>
        <dbReference type="EMBL" id="TVU20994.1"/>
    </source>
</evidence>
<evidence type="ECO:0000313" key="4">
    <source>
        <dbReference type="Proteomes" id="UP000324897"/>
    </source>
</evidence>